<accession>A0A9X1WDC7</accession>
<feature type="transmembrane region" description="Helical" evidence="1">
    <location>
        <begin position="305"/>
        <end position="326"/>
    </location>
</feature>
<dbReference type="AlphaFoldDB" id="A0A9X1WDC7"/>
<dbReference type="EMBL" id="JALGRD010000015">
    <property type="protein sequence ID" value="MCJ0975833.1"/>
    <property type="molecule type" value="Genomic_DNA"/>
</dbReference>
<proteinExistence type="predicted"/>
<protein>
    <submittedName>
        <fullName evidence="2">Uncharacterized protein</fullName>
    </submittedName>
</protein>
<sequence>MKAICAFSSDSRTLYKADIYRVLSLPSGGIVHFRYKIKYVSDEILNSKTSLEGKRVAIFFTRTEKSGLSQGAHENISIRWASVFSIEKSNETDVYHIYMKLGKFCNLSIKTAMPELGPPSKFLSHFEVEESADANNWQGRVKAVKDYFPNLTYFHLKSVVKDCKELNLSYHGVSRSSFYELKYGSRYILRLGLANPDGSDTKIAIADGSGDVAINSVMPLETSVQFDDVEVPIFAKSLQVTKQTSFLEIKPISSIENLAEYAIHIELELKHSLSQPIRFGLCTVAAGAAISLATPVAATAIRPDWYVYLGSAGLLWLASGAMFYWFNKK</sequence>
<evidence type="ECO:0000313" key="2">
    <source>
        <dbReference type="EMBL" id="MCJ0975833.1"/>
    </source>
</evidence>
<keyword evidence="1" id="KW-1133">Transmembrane helix</keyword>
<keyword evidence="1" id="KW-0472">Membrane</keyword>
<dbReference type="RefSeq" id="WP_243607828.1">
    <property type="nucleotide sequence ID" value="NZ_JALGRD010000015.1"/>
</dbReference>
<organism evidence="2 3">
    <name type="scientific">Stutzerimonas marianensis</name>
    <dbReference type="NCBI Taxonomy" id="2929513"/>
    <lineage>
        <taxon>Bacteria</taxon>
        <taxon>Pseudomonadati</taxon>
        <taxon>Pseudomonadota</taxon>
        <taxon>Gammaproteobacteria</taxon>
        <taxon>Pseudomonadales</taxon>
        <taxon>Pseudomonadaceae</taxon>
        <taxon>Stutzerimonas</taxon>
    </lineage>
</organism>
<feature type="transmembrane region" description="Helical" evidence="1">
    <location>
        <begin position="279"/>
        <end position="299"/>
    </location>
</feature>
<comment type="caution">
    <text evidence="2">The sequence shown here is derived from an EMBL/GenBank/DDBJ whole genome shotgun (WGS) entry which is preliminary data.</text>
</comment>
<evidence type="ECO:0000256" key="1">
    <source>
        <dbReference type="SAM" id="Phobius"/>
    </source>
</evidence>
<keyword evidence="1" id="KW-0812">Transmembrane</keyword>
<evidence type="ECO:0000313" key="3">
    <source>
        <dbReference type="Proteomes" id="UP001139682"/>
    </source>
</evidence>
<dbReference type="Proteomes" id="UP001139682">
    <property type="component" value="Unassembled WGS sequence"/>
</dbReference>
<name>A0A9X1WDC7_9GAMM</name>
<keyword evidence="3" id="KW-1185">Reference proteome</keyword>
<gene>
    <name evidence="2" type="ORF">MST27_20950</name>
</gene>
<reference evidence="2" key="1">
    <citation type="submission" date="2022-03" db="EMBL/GenBank/DDBJ databases">
        <title>Pseudomonas marianensis sp. nov., a marine bacterium isolated from deep-sea sediments of the Mariana Trench.</title>
        <authorList>
            <person name="Wei Y."/>
        </authorList>
    </citation>
    <scope>NUCLEOTIDE SEQUENCE</scope>
    <source>
        <strain evidence="2">PS1</strain>
    </source>
</reference>